<dbReference type="AlphaFoldDB" id="A0A1I0EWT2"/>
<dbReference type="Proteomes" id="UP000199568">
    <property type="component" value="Unassembled WGS sequence"/>
</dbReference>
<dbReference type="RefSeq" id="WP_090444808.1">
    <property type="nucleotide sequence ID" value="NZ_FOHU01000012.1"/>
</dbReference>
<gene>
    <name evidence="7" type="ORF">SAMN05660297_02604</name>
</gene>
<dbReference type="Pfam" id="PF00990">
    <property type="entry name" value="GGDEF"/>
    <property type="match status" value="1"/>
</dbReference>
<dbReference type="STRING" id="426128.SAMN05660297_02604"/>
<feature type="domain" description="GGDEF" evidence="5">
    <location>
        <begin position="291"/>
        <end position="421"/>
    </location>
</feature>
<reference evidence="7 8" key="1">
    <citation type="submission" date="2016-10" db="EMBL/GenBank/DDBJ databases">
        <authorList>
            <person name="de Groot N.N."/>
        </authorList>
    </citation>
    <scope>NUCLEOTIDE SEQUENCE [LARGE SCALE GENOMIC DNA]</scope>
    <source>
        <strain evidence="7 8">DSM 18979</strain>
    </source>
</reference>
<dbReference type="PROSITE" id="PS50110">
    <property type="entry name" value="RESPONSE_REGULATORY"/>
    <property type="match status" value="1"/>
</dbReference>
<keyword evidence="8" id="KW-1185">Reference proteome</keyword>
<dbReference type="Pfam" id="PF00072">
    <property type="entry name" value="Response_reg"/>
    <property type="match status" value="1"/>
</dbReference>
<evidence type="ECO:0000256" key="3">
    <source>
        <dbReference type="PROSITE-ProRule" id="PRU00169"/>
    </source>
</evidence>
<comment type="function">
    <text evidence="2">May play the central regulatory role in sporulation. It may be an element of the effector pathway responsible for the activation of sporulation genes in response to nutritional stress. Spo0A may act in concert with spo0H (a sigma factor) to control the expression of some genes that are critical to the sporulation process.</text>
</comment>
<dbReference type="InterPro" id="IPR011006">
    <property type="entry name" value="CheY-like_superfamily"/>
</dbReference>
<dbReference type="NCBIfam" id="TIGR00254">
    <property type="entry name" value="GGDEF"/>
    <property type="match status" value="1"/>
</dbReference>
<evidence type="ECO:0000259" key="6">
    <source>
        <dbReference type="PROSITE" id="PS51832"/>
    </source>
</evidence>
<dbReference type="InterPro" id="IPR037522">
    <property type="entry name" value="HD_GYP_dom"/>
</dbReference>
<evidence type="ECO:0000256" key="2">
    <source>
        <dbReference type="ARBA" id="ARBA00024867"/>
    </source>
</evidence>
<dbReference type="SMART" id="SM00448">
    <property type="entry name" value="REC"/>
    <property type="match status" value="1"/>
</dbReference>
<dbReference type="InterPro" id="IPR003607">
    <property type="entry name" value="HD/PDEase_dom"/>
</dbReference>
<dbReference type="InterPro" id="IPR052020">
    <property type="entry name" value="Cyclic_di-GMP/3'3'-cGAMP_PDE"/>
</dbReference>
<dbReference type="SUPFAM" id="SSF55785">
    <property type="entry name" value="PYP-like sensor domain (PAS domain)"/>
    <property type="match status" value="1"/>
</dbReference>
<proteinExistence type="predicted"/>
<dbReference type="InterPro" id="IPR001789">
    <property type="entry name" value="Sig_transdc_resp-reg_receiver"/>
</dbReference>
<feature type="modified residue" description="4-aspartylphosphate" evidence="3">
    <location>
        <position position="55"/>
    </location>
</feature>
<name>A0A1I0EWT2_9FIRM</name>
<dbReference type="CDD" id="cd00077">
    <property type="entry name" value="HDc"/>
    <property type="match status" value="1"/>
</dbReference>
<protein>
    <recommendedName>
        <fullName evidence="1">Stage 0 sporulation protein A homolog</fullName>
    </recommendedName>
</protein>
<evidence type="ECO:0000256" key="1">
    <source>
        <dbReference type="ARBA" id="ARBA00018672"/>
    </source>
</evidence>
<dbReference type="EMBL" id="FOHU01000012">
    <property type="protein sequence ID" value="SET50104.1"/>
    <property type="molecule type" value="Genomic_DNA"/>
</dbReference>
<keyword evidence="3" id="KW-0597">Phosphoprotein</keyword>
<dbReference type="Gene3D" id="3.40.50.2300">
    <property type="match status" value="1"/>
</dbReference>
<dbReference type="InterPro" id="IPR000160">
    <property type="entry name" value="GGDEF_dom"/>
</dbReference>
<evidence type="ECO:0000313" key="7">
    <source>
        <dbReference type="EMBL" id="SET50104.1"/>
    </source>
</evidence>
<dbReference type="PANTHER" id="PTHR45228:SF1">
    <property type="entry name" value="CYCLIC DI-GMP PHOSPHODIESTERASE TM_0186"/>
    <property type="match status" value="1"/>
</dbReference>
<dbReference type="Pfam" id="PF13487">
    <property type="entry name" value="HD_5"/>
    <property type="match status" value="1"/>
</dbReference>
<sequence length="599" mass="68729">MKKTRIMVVEDCQITAKTIKKSLQSLGYEVVDIVATGEDAVGSCFLYEPDLILMDIEIEGDMNGIETANEIRTSFDIPIIYLTALSDDDTLEKAKVTGGFAYLVKPFRKRDLYANIEMITYAHMMKKKAKEHEVKYRNIFDNMFDGFAYYKIVFDGNNKPVDYIFLEVNDIFIKSLGINRKNVINRSIKEIFSDKKYNSFLNDINVYGEAAADGVKLHIKEYYLEYAKRWFSITISSPQQGYLSTLLTDITERKNSEEKLKYLTFYDKLTGLYNRAYFEEELKRINVKRQLPLSIIIGDINGLKIANDVFGHKEGDKLLINIAQKLKESCRNEDLVARWGGDEFVILLPKTAEEATEYICNRIKKTCQQEGNGLIKTSIALGSITKNNENEDINQLLIKAESKMYKNKLIESKIAHEMIIDSLKNALMERTHETKLHIDNIKKISLQIANYIGMSQKSIQELELLAEFHDIGKISISNTTMNKTAMLTEEEWDLLKQHAVTGYRIASSSKRLIPIAEAILFHHEWWNGRGYPLGLKNEEIPIISRILAIADAYDVMIHGRAYKKPMEPNEALQEIKNCAGTQFDSKLVEIFLKVMNNIK</sequence>
<dbReference type="InterPro" id="IPR035965">
    <property type="entry name" value="PAS-like_dom_sf"/>
</dbReference>
<dbReference type="SUPFAM" id="SSF109604">
    <property type="entry name" value="HD-domain/PDEase-like"/>
    <property type="match status" value="1"/>
</dbReference>
<dbReference type="Gene3D" id="3.30.450.20">
    <property type="entry name" value="PAS domain"/>
    <property type="match status" value="1"/>
</dbReference>
<dbReference type="InterPro" id="IPR043128">
    <property type="entry name" value="Rev_trsase/Diguanyl_cyclase"/>
</dbReference>
<dbReference type="PROSITE" id="PS51832">
    <property type="entry name" value="HD_GYP"/>
    <property type="match status" value="1"/>
</dbReference>
<dbReference type="OrthoDB" id="9804747at2"/>
<dbReference type="SUPFAM" id="SSF52172">
    <property type="entry name" value="CheY-like"/>
    <property type="match status" value="1"/>
</dbReference>
<dbReference type="PROSITE" id="PS50887">
    <property type="entry name" value="GGDEF"/>
    <property type="match status" value="1"/>
</dbReference>
<feature type="domain" description="Response regulatory" evidence="4">
    <location>
        <begin position="5"/>
        <end position="120"/>
    </location>
</feature>
<evidence type="ECO:0000259" key="4">
    <source>
        <dbReference type="PROSITE" id="PS50110"/>
    </source>
</evidence>
<evidence type="ECO:0000313" key="8">
    <source>
        <dbReference type="Proteomes" id="UP000199568"/>
    </source>
</evidence>
<dbReference type="SMART" id="SM00471">
    <property type="entry name" value="HDc"/>
    <property type="match status" value="1"/>
</dbReference>
<dbReference type="SMART" id="SM00267">
    <property type="entry name" value="GGDEF"/>
    <property type="match status" value="1"/>
</dbReference>
<accession>A0A1I0EWT2</accession>
<dbReference type="InterPro" id="IPR029787">
    <property type="entry name" value="Nucleotide_cyclase"/>
</dbReference>
<organism evidence="7 8">
    <name type="scientific">Natronincola peptidivorans</name>
    <dbReference type="NCBI Taxonomy" id="426128"/>
    <lineage>
        <taxon>Bacteria</taxon>
        <taxon>Bacillati</taxon>
        <taxon>Bacillota</taxon>
        <taxon>Clostridia</taxon>
        <taxon>Peptostreptococcales</taxon>
        <taxon>Natronincolaceae</taxon>
        <taxon>Natronincola</taxon>
    </lineage>
</organism>
<dbReference type="GO" id="GO:0000160">
    <property type="term" value="P:phosphorelay signal transduction system"/>
    <property type="evidence" value="ECO:0007669"/>
    <property type="project" value="InterPro"/>
</dbReference>
<evidence type="ECO:0000259" key="5">
    <source>
        <dbReference type="PROSITE" id="PS50887"/>
    </source>
</evidence>
<dbReference type="Gene3D" id="3.30.70.270">
    <property type="match status" value="1"/>
</dbReference>
<feature type="domain" description="HD-GYP" evidence="6">
    <location>
        <begin position="412"/>
        <end position="599"/>
    </location>
</feature>
<dbReference type="SUPFAM" id="SSF55073">
    <property type="entry name" value="Nucleotide cyclase"/>
    <property type="match status" value="1"/>
</dbReference>
<dbReference type="PANTHER" id="PTHR45228">
    <property type="entry name" value="CYCLIC DI-GMP PHOSPHODIESTERASE TM_0186-RELATED"/>
    <property type="match status" value="1"/>
</dbReference>
<dbReference type="Gene3D" id="1.10.3210.10">
    <property type="entry name" value="Hypothetical protein af1432"/>
    <property type="match status" value="1"/>
</dbReference>
<dbReference type="CDD" id="cd17534">
    <property type="entry name" value="REC_DC-like"/>
    <property type="match status" value="1"/>
</dbReference>
<dbReference type="CDD" id="cd01949">
    <property type="entry name" value="GGDEF"/>
    <property type="match status" value="1"/>
</dbReference>